<sequence>MKLQQHLNLQDPTTSDIFQEKKKPWHKSLKNFNFATITDRIEVDEAKMIWRTRLNTNNNNSTLSLHIKAYENSIKDGMEKKKFIIVRDASTFNIQNPYEFPRQQQNDKMSEPEMSQFKASQHLFNPNEALNYGQQQQQQQQQQQSFAPIIPNISRNSYQPAKCGGTPGWNDPPPMNSLPPQKQHSLKKYPRPVDPSIQNNVPPVNQYSQYGYYSNQNTGGGNPQWNAPSNQYSQHGYGSSSQTVAGTQWNVPPSEQHPQYGGNGDGSSAQWKAPSVNQHPQYGYDGNQSSSGGGGAAQWNIPPVNQFPQHGYNGNQHQSNNGDGGAYPWNSGPKY</sequence>
<evidence type="ECO:0000313" key="3">
    <source>
        <dbReference type="WBParaSite" id="PDA_v2.g1949.t1"/>
    </source>
</evidence>
<feature type="compositionally biased region" description="Low complexity" evidence="1">
    <location>
        <begin position="229"/>
        <end position="242"/>
    </location>
</feature>
<feature type="compositionally biased region" description="Low complexity" evidence="1">
    <location>
        <begin position="205"/>
        <end position="217"/>
    </location>
</feature>
<proteinExistence type="predicted"/>
<name>A0A914PLX2_9BILA</name>
<protein>
    <submittedName>
        <fullName evidence="3">Uncharacterized protein</fullName>
    </submittedName>
</protein>
<feature type="compositionally biased region" description="Polar residues" evidence="1">
    <location>
        <begin position="306"/>
        <end position="321"/>
    </location>
</feature>
<evidence type="ECO:0000256" key="1">
    <source>
        <dbReference type="SAM" id="MobiDB-lite"/>
    </source>
</evidence>
<evidence type="ECO:0000313" key="2">
    <source>
        <dbReference type="Proteomes" id="UP000887578"/>
    </source>
</evidence>
<feature type="compositionally biased region" description="Polar residues" evidence="1">
    <location>
        <begin position="96"/>
        <end position="107"/>
    </location>
</feature>
<dbReference type="WBParaSite" id="PDA_v2.g1949.t1">
    <property type="protein sequence ID" value="PDA_v2.g1949.t1"/>
    <property type="gene ID" value="PDA_v2.g1949"/>
</dbReference>
<accession>A0A914PLX2</accession>
<organism evidence="2 3">
    <name type="scientific">Panagrolaimus davidi</name>
    <dbReference type="NCBI Taxonomy" id="227884"/>
    <lineage>
        <taxon>Eukaryota</taxon>
        <taxon>Metazoa</taxon>
        <taxon>Ecdysozoa</taxon>
        <taxon>Nematoda</taxon>
        <taxon>Chromadorea</taxon>
        <taxon>Rhabditida</taxon>
        <taxon>Tylenchina</taxon>
        <taxon>Panagrolaimomorpha</taxon>
        <taxon>Panagrolaimoidea</taxon>
        <taxon>Panagrolaimidae</taxon>
        <taxon>Panagrolaimus</taxon>
    </lineage>
</organism>
<feature type="region of interest" description="Disordered" evidence="1">
    <location>
        <begin position="154"/>
        <end position="335"/>
    </location>
</feature>
<feature type="region of interest" description="Disordered" evidence="1">
    <location>
        <begin position="96"/>
        <end position="116"/>
    </location>
</feature>
<dbReference type="Proteomes" id="UP000887578">
    <property type="component" value="Unplaced"/>
</dbReference>
<feature type="compositionally biased region" description="Polar residues" evidence="1">
    <location>
        <begin position="243"/>
        <end position="257"/>
    </location>
</feature>
<feature type="compositionally biased region" description="Polar residues" evidence="1">
    <location>
        <begin position="266"/>
        <end position="280"/>
    </location>
</feature>
<dbReference type="AlphaFoldDB" id="A0A914PLX2"/>
<keyword evidence="2" id="KW-1185">Reference proteome</keyword>
<reference evidence="3" key="1">
    <citation type="submission" date="2022-11" db="UniProtKB">
        <authorList>
            <consortium name="WormBaseParasite"/>
        </authorList>
    </citation>
    <scope>IDENTIFICATION</scope>
</reference>